<accession>C3N2P7</accession>
<dbReference type="Proteomes" id="UP000002307">
    <property type="component" value="Chromosome"/>
</dbReference>
<dbReference type="PROSITE" id="PS50005">
    <property type="entry name" value="TPR"/>
    <property type="match status" value="1"/>
</dbReference>
<gene>
    <name evidence="4" type="ordered locus">M1627_0554</name>
</gene>
<proteinExistence type="predicted"/>
<dbReference type="InterPro" id="IPR011990">
    <property type="entry name" value="TPR-like_helical_dom_sf"/>
</dbReference>
<keyword evidence="2" id="KW-0175">Coiled coil</keyword>
<dbReference type="InterPro" id="IPR019734">
    <property type="entry name" value="TPR_rpt"/>
</dbReference>
<dbReference type="KEGG" id="sim:M1627_0554"/>
<evidence type="ECO:0000256" key="2">
    <source>
        <dbReference type="SAM" id="Coils"/>
    </source>
</evidence>
<keyword evidence="3" id="KW-1133">Transmembrane helix</keyword>
<keyword evidence="3" id="KW-0472">Membrane</keyword>
<protein>
    <submittedName>
        <fullName evidence="4">TPR repeat-containing protein</fullName>
    </submittedName>
</protein>
<dbReference type="Gene3D" id="1.25.40.10">
    <property type="entry name" value="Tetratricopeptide repeat domain"/>
    <property type="match status" value="1"/>
</dbReference>
<organism evidence="4 5">
    <name type="scientific">Saccharolobus islandicus (strain M.16.27)</name>
    <name type="common">Sulfolobus islandicus</name>
    <dbReference type="NCBI Taxonomy" id="427318"/>
    <lineage>
        <taxon>Archaea</taxon>
        <taxon>Thermoproteota</taxon>
        <taxon>Thermoprotei</taxon>
        <taxon>Sulfolobales</taxon>
        <taxon>Sulfolobaceae</taxon>
        <taxon>Saccharolobus</taxon>
    </lineage>
</organism>
<dbReference type="SMART" id="SM00028">
    <property type="entry name" value="TPR"/>
    <property type="match status" value="1"/>
</dbReference>
<dbReference type="RefSeq" id="WP_012718483.1">
    <property type="nucleotide sequence ID" value="NC_012632.1"/>
</dbReference>
<evidence type="ECO:0000313" key="4">
    <source>
        <dbReference type="EMBL" id="ACP54535.1"/>
    </source>
</evidence>
<keyword evidence="1" id="KW-0802">TPR repeat</keyword>
<name>C3N2P7_SACI3</name>
<evidence type="ECO:0000256" key="1">
    <source>
        <dbReference type="PROSITE-ProRule" id="PRU00339"/>
    </source>
</evidence>
<evidence type="ECO:0000256" key="3">
    <source>
        <dbReference type="SAM" id="Phobius"/>
    </source>
</evidence>
<sequence>MSLQRDLFGNYNSWFIKNKIIPITSNVKKEDNIECLNLGPPQSGKSWIAGLIQQHCTPVKESIIGLINLEPVEPKKEHRITAVQQPLIQGNKLLDTIVNFFSQHILPWINTLRETEAIDFNKLTNFSEHELDLLKEYFSEVKRVPRGLTKHLIELREKYGPIIIYYIPWDVNKYVESGEIGLDEQVIEAVRLIKKYFNKEKKHLPIKWLGKDYIPPGLVYEIINKASEVGCAKVEGCKVAEEFVKEQADAYYEVVKFLVGEKDSEFEGILGLSITKLKNSIHDILSNVISTVIIGVMSLTVSIVILTLISASMYMLSERSEHGIADEIIKLKTNWGKLSEPLKKIIEWKVSIQLGVTPGDVERAINHMTGLDEQKIRESVKELEKKLEELESRVYLVESQLKGFKIYKLSDIEKGYLYSNVRLVNDSLGIVSETYGKTEVNIVKVNKFNEYLTLLARELEKGFTIINGPKGIGKSTLAVYTIWNLLRDGYYGVIRVEDIIDDNKRLKLENFLRDYSDDLYSDNLKAYLGKLIILYDPSSTESFTSPIVSINVKSVEETVKQLVKLSNELDKYGTSLLIVIPDDLYNGLSEEVRKSLKNVINIDLKDAEFLKAVIKEYSGCNLGDKLNELSNEVMQFSEGYTLIARLIGEGLRKSNCSLIEIEEILRDAQGNAKAFIMNFINNYLRIVYNGTPNVQRIKTFSEILSVMEPFKLISKVGDYIATPYFIGRLAYWSSELGLSDEERNWLAIKHEDLIEAAITEIVKAVNGGQTASELNEALRYWREYGELKIFGNVDDLENRTWDTIDYLFGKYGERLKKAFENVDDKCWKGLILTLGTAWSQSLGVLESAKKLNDLAEDVREAVEYLDGDYCDALNLLIANWKLAWISDYLLIRLKVESLEAGGSGEKKLVNPILHSLAEGKSSQVKESLKRLSETAIGRKGIWSVESFYGLGLSILSAYANMEGIGGYDDEKLAINALKLAGWSIEAISNPPLVHLVTTLCGYLGIHNLNYWSLVLFRATDVLSNNEELKKLKPFVDDLWKIRDGLEDWSRALLVHTMANTLSVSGDVCNTFRNIVDLMNEIGSIPLTKIAFADVYQGYVDLGLNCKNVPHSVNLCGCKVSLLDPLQGLNNLIGCFGNTDSWLNDDQLVEYLRGRSFEDDKDALNWVINGTLGSIYFSLGKINLYEGDFDKAEDYYKKAKEIDEKLENWVNYIALYNLIARVRGIKAKDFNKLLEVTKEFEDVFKEAYEKLGVGTAGLTLRTDILSEYLVYLGLSGNKEGAKKVLEEHGWLLVFLPSNVRTLTRLLLYRLGIVNDKPSVGKILDSITFRPWSVFLKPAFKISLGMEVDCFEECSSLEGCDEDCLTDCDDFCSLLKSAIKGDKGDLKKFVNRLRAVIGDEIVNKLATGEYSVEAVVQAITPSESMDSLVLILYNLVNNDYVKAEAIAEIGELAYDKPVLKKLFGELKDAIEKRDEEGIKFVLAKLYYFHV</sequence>
<feature type="coiled-coil region" evidence="2">
    <location>
        <begin position="373"/>
        <end position="400"/>
    </location>
</feature>
<dbReference type="EMBL" id="CP001401">
    <property type="protein sequence ID" value="ACP54535.1"/>
    <property type="molecule type" value="Genomic_DNA"/>
</dbReference>
<feature type="repeat" description="TPR" evidence="1">
    <location>
        <begin position="1172"/>
        <end position="1205"/>
    </location>
</feature>
<feature type="transmembrane region" description="Helical" evidence="3">
    <location>
        <begin position="284"/>
        <end position="309"/>
    </location>
</feature>
<keyword evidence="3" id="KW-0812">Transmembrane</keyword>
<reference evidence="4 5" key="1">
    <citation type="journal article" date="2009" name="Proc. Natl. Acad. Sci. U.S.A.">
        <title>Biogeography of the Sulfolobus islandicus pan-genome.</title>
        <authorList>
            <person name="Reno M.L."/>
            <person name="Held N.L."/>
            <person name="Fields C.J."/>
            <person name="Burke P.V."/>
            <person name="Whitaker R.J."/>
        </authorList>
    </citation>
    <scope>NUCLEOTIDE SEQUENCE [LARGE SCALE GENOMIC DNA]</scope>
    <source>
        <strain evidence="4 5">M.16.27</strain>
    </source>
</reference>
<evidence type="ECO:0000313" key="5">
    <source>
        <dbReference type="Proteomes" id="UP000002307"/>
    </source>
</evidence>
<dbReference type="HOGENOM" id="CLU_256953_0_0_2"/>
<dbReference type="GeneID" id="84058024"/>